<dbReference type="PANTHER" id="PTHR21521">
    <property type="entry name" value="AMUN, ISOFORM A"/>
    <property type="match status" value="1"/>
</dbReference>
<dbReference type="InParanoid" id="A0A1Y2M7Q3"/>
<name>A0A1Y2M7Q3_EPING</name>
<feature type="compositionally biased region" description="Basic and acidic residues" evidence="1">
    <location>
        <begin position="292"/>
        <end position="303"/>
    </location>
</feature>
<gene>
    <name evidence="2" type="ORF">B5807_04015</name>
</gene>
<sequence>MTSLHPDKITLGTFNNILSRYASTAPSALTDLDTFRYTTAPSSLAALKGAKNLSKPEVEKLVEWKLKHGTFRPSLMKLVRDNPKQNVEAFTASAFKDYVADKDVLKAVKTLTQLRGIGPATASLLLSVLDPDEVPFFSDEVFRWTHWGEPGSAKGGGWDRVIKYIVKEYKEVVERVGEVRERLGVRAVDVERVAYVLGTERADVDGVGEEDGEKEGGEDESEEEEEEEEEGEDKEKRDGKGMTDEAYAEIMEAIKSGHAVFIANGKLDGKVLMPTEEEERRDQAKKGRKRKVGVDKTIGEGARRSTRRKT</sequence>
<accession>A0A1Y2M7Q3</accession>
<dbReference type="STRING" id="105696.A0A1Y2M7Q3"/>
<keyword evidence="3" id="KW-1185">Reference proteome</keyword>
<reference evidence="2 3" key="1">
    <citation type="journal article" date="2017" name="Genome Announc.">
        <title>Genome sequence of the saprophytic ascomycete Epicoccum nigrum ICMP 19927 strain isolated from New Zealand.</title>
        <authorList>
            <person name="Fokin M."/>
            <person name="Fleetwood D."/>
            <person name="Weir B.S."/>
            <person name="Villas-Boas S.G."/>
        </authorList>
    </citation>
    <scope>NUCLEOTIDE SEQUENCE [LARGE SCALE GENOMIC DNA]</scope>
    <source>
        <strain evidence="2 3">ICMP 19927</strain>
    </source>
</reference>
<dbReference type="AlphaFoldDB" id="A0A1Y2M7Q3"/>
<feature type="region of interest" description="Disordered" evidence="1">
    <location>
        <begin position="266"/>
        <end position="310"/>
    </location>
</feature>
<dbReference type="EMBL" id="KZ107840">
    <property type="protein sequence ID" value="OSS51839.1"/>
    <property type="molecule type" value="Genomic_DNA"/>
</dbReference>
<evidence type="ECO:0000256" key="1">
    <source>
        <dbReference type="SAM" id="MobiDB-lite"/>
    </source>
</evidence>
<evidence type="ECO:0000313" key="3">
    <source>
        <dbReference type="Proteomes" id="UP000193240"/>
    </source>
</evidence>
<dbReference type="Proteomes" id="UP000193240">
    <property type="component" value="Unassembled WGS sequence"/>
</dbReference>
<organism evidence="2 3">
    <name type="scientific">Epicoccum nigrum</name>
    <name type="common">Soil fungus</name>
    <name type="synonym">Epicoccum purpurascens</name>
    <dbReference type="NCBI Taxonomy" id="105696"/>
    <lineage>
        <taxon>Eukaryota</taxon>
        <taxon>Fungi</taxon>
        <taxon>Dikarya</taxon>
        <taxon>Ascomycota</taxon>
        <taxon>Pezizomycotina</taxon>
        <taxon>Dothideomycetes</taxon>
        <taxon>Pleosporomycetidae</taxon>
        <taxon>Pleosporales</taxon>
        <taxon>Pleosporineae</taxon>
        <taxon>Didymellaceae</taxon>
        <taxon>Epicoccum</taxon>
    </lineage>
</organism>
<proteinExistence type="predicted"/>
<protein>
    <submittedName>
        <fullName evidence="2">Uncharacterized protein</fullName>
    </submittedName>
</protein>
<feature type="compositionally biased region" description="Acidic residues" evidence="1">
    <location>
        <begin position="206"/>
        <end position="232"/>
    </location>
</feature>
<dbReference type="PANTHER" id="PTHR21521:SF0">
    <property type="entry name" value="AMUN, ISOFORM A"/>
    <property type="match status" value="1"/>
</dbReference>
<feature type="region of interest" description="Disordered" evidence="1">
    <location>
        <begin position="204"/>
        <end position="244"/>
    </location>
</feature>
<evidence type="ECO:0000313" key="2">
    <source>
        <dbReference type="EMBL" id="OSS51839.1"/>
    </source>
</evidence>
<dbReference type="OMA" id="NAKEYRM"/>
<feature type="compositionally biased region" description="Basic and acidic residues" evidence="1">
    <location>
        <begin position="233"/>
        <end position="243"/>
    </location>
</feature>